<keyword evidence="3" id="KW-1185">Reference proteome</keyword>
<evidence type="ECO:0000313" key="3">
    <source>
        <dbReference type="Proteomes" id="UP001430919"/>
    </source>
</evidence>
<feature type="transmembrane region" description="Helical" evidence="1">
    <location>
        <begin position="25"/>
        <end position="50"/>
    </location>
</feature>
<feature type="transmembrane region" description="Helical" evidence="1">
    <location>
        <begin position="251"/>
        <end position="269"/>
    </location>
</feature>
<organism evidence="2 3">
    <name type="scientific">Flavobacterium pisciphilum</name>
    <dbReference type="NCBI Taxonomy" id="2893755"/>
    <lineage>
        <taxon>Bacteria</taxon>
        <taxon>Pseudomonadati</taxon>
        <taxon>Bacteroidota</taxon>
        <taxon>Flavobacteriia</taxon>
        <taxon>Flavobacteriales</taxon>
        <taxon>Flavobacteriaceae</taxon>
        <taxon>Flavobacterium</taxon>
    </lineage>
</organism>
<keyword evidence="1" id="KW-0812">Transmembrane</keyword>
<name>A0ABS8MTC4_9FLAO</name>
<dbReference type="RefSeq" id="WP_229987758.1">
    <property type="nucleotide sequence ID" value="NZ_JAJJMO010000001.1"/>
</dbReference>
<evidence type="ECO:0000256" key="1">
    <source>
        <dbReference type="SAM" id="Phobius"/>
    </source>
</evidence>
<protein>
    <submittedName>
        <fullName evidence="2">Uncharacterized protein</fullName>
    </submittedName>
</protein>
<sequence>MNEFINTINWSETWIFLKQYILPNIGWLVFWIVLFILIGLAISIVLNIYLYKKKYFNRDRKYYNWIAKLWIPYIILVCLYFFGMFGFIYGCHIILDKENTTITTNIYSKTIGPAFSSEENKKEFLASLQKLMNSSEDASKSLSQSLALYIEKNNSGIATVDNFKNSSSNYLLQKYESEIFSATAYGLIKTVDSKVDIANIKNVDYSQFKSLLTKLDKIKSEQIEKSIQLEMGLKVKNISDYFYKGIMKHEVLFYLLFMSFPFIEYLIYLKFYKTKKNSEPIDSL</sequence>
<dbReference type="EMBL" id="JAJJMO010000001">
    <property type="protein sequence ID" value="MCC9071130.1"/>
    <property type="molecule type" value="Genomic_DNA"/>
</dbReference>
<accession>A0ABS8MTC4</accession>
<reference evidence="2" key="1">
    <citation type="submission" date="2021-11" db="EMBL/GenBank/DDBJ databases">
        <title>Description of novel Flavobacterium species.</title>
        <authorList>
            <person name="Saticioglu I.B."/>
            <person name="Ay H."/>
            <person name="Altun S."/>
            <person name="Duman M."/>
        </authorList>
    </citation>
    <scope>NUCLEOTIDE SEQUENCE</scope>
    <source>
        <strain evidence="2">F-65</strain>
    </source>
</reference>
<dbReference type="Proteomes" id="UP001430919">
    <property type="component" value="Unassembled WGS sequence"/>
</dbReference>
<keyword evidence="1" id="KW-1133">Transmembrane helix</keyword>
<feature type="transmembrane region" description="Helical" evidence="1">
    <location>
        <begin position="70"/>
        <end position="95"/>
    </location>
</feature>
<keyword evidence="1" id="KW-0472">Membrane</keyword>
<evidence type="ECO:0000313" key="2">
    <source>
        <dbReference type="EMBL" id="MCC9071130.1"/>
    </source>
</evidence>
<proteinExistence type="predicted"/>
<comment type="caution">
    <text evidence="2">The sequence shown here is derived from an EMBL/GenBank/DDBJ whole genome shotgun (WGS) entry which is preliminary data.</text>
</comment>
<gene>
    <name evidence="2" type="ORF">LNQ49_05930</name>
</gene>